<comment type="function">
    <text evidence="1">Actins are highly conserved proteins that are involved in various types of cell motility and are ubiquitously expressed in all eukaryotic cells.</text>
</comment>
<dbReference type="InterPro" id="IPR004000">
    <property type="entry name" value="Actin"/>
</dbReference>
<dbReference type="SUPFAM" id="SSF53067">
    <property type="entry name" value="Actin-like ATPase domain"/>
    <property type="match status" value="2"/>
</dbReference>
<evidence type="ECO:0000313" key="8">
    <source>
        <dbReference type="EMBL" id="KAK7094555.1"/>
    </source>
</evidence>
<evidence type="ECO:0000256" key="4">
    <source>
        <dbReference type="ARBA" id="ARBA00022741"/>
    </source>
</evidence>
<comment type="caution">
    <text evidence="8">The sequence shown here is derived from an EMBL/GenBank/DDBJ whole genome shotgun (WGS) entry which is preliminary data.</text>
</comment>
<dbReference type="InterPro" id="IPR043129">
    <property type="entry name" value="ATPase_NBD"/>
</dbReference>
<organism evidence="8 9">
    <name type="scientific">Littorina saxatilis</name>
    <dbReference type="NCBI Taxonomy" id="31220"/>
    <lineage>
        <taxon>Eukaryota</taxon>
        <taxon>Metazoa</taxon>
        <taxon>Spiralia</taxon>
        <taxon>Lophotrochozoa</taxon>
        <taxon>Mollusca</taxon>
        <taxon>Gastropoda</taxon>
        <taxon>Caenogastropoda</taxon>
        <taxon>Littorinimorpha</taxon>
        <taxon>Littorinoidea</taxon>
        <taxon>Littorinidae</taxon>
        <taxon>Littorina</taxon>
    </lineage>
</organism>
<protein>
    <recommendedName>
        <fullName evidence="10">Actin</fullName>
    </recommendedName>
</protein>
<accession>A0AAN9AY87</accession>
<proteinExistence type="inferred from homology"/>
<dbReference type="Proteomes" id="UP001374579">
    <property type="component" value="Unassembled WGS sequence"/>
</dbReference>
<keyword evidence="4" id="KW-0547">Nucleotide-binding</keyword>
<dbReference type="FunFam" id="3.30.420.40:FF:000058">
    <property type="entry name" value="Putative actin-related protein 5"/>
    <property type="match status" value="1"/>
</dbReference>
<dbReference type="GO" id="GO:0005856">
    <property type="term" value="C:cytoskeleton"/>
    <property type="evidence" value="ECO:0007669"/>
    <property type="project" value="UniProtKB-SubCell"/>
</dbReference>
<keyword evidence="9" id="KW-1185">Reference proteome</keyword>
<evidence type="ECO:0000256" key="3">
    <source>
        <dbReference type="ARBA" id="ARBA00022490"/>
    </source>
</evidence>
<dbReference type="FunFam" id="3.30.420.40:FF:000148">
    <property type="entry name" value="Actin, alpha skeletal muscle"/>
    <property type="match status" value="1"/>
</dbReference>
<evidence type="ECO:0000256" key="7">
    <source>
        <dbReference type="RuleBase" id="RU000487"/>
    </source>
</evidence>
<dbReference type="GO" id="GO:0005524">
    <property type="term" value="F:ATP binding"/>
    <property type="evidence" value="ECO:0007669"/>
    <property type="project" value="UniProtKB-KW"/>
</dbReference>
<sequence length="370" mass="41184">MSVTRALVIDNGSFKTNAGFAGDEAHRSIPSVVGHPKHPSVLAGADAEGYYVGAEAMKKRGILALKYPIEKGVITNWDDMEKIWKHIFYQELCVTPEEHPVLLTEPPLTPKADREKMTQIMFETFNVPAFYLAVESVLDLYAIGRVTGIVLECNDSLTSTVPVYEGVALSHAVRKSDLAGRELTDVLIEWLKQRGSGFTFESSSERDIVRGIKEKLCYVALDCEAETDRVAERQYQFSDGQVITIVNERFRCPEVLFQPSLAGKHEEGIHEAIHNSIEKCDVDLRDTFYANIVVSGGSTMFDGFADRLQREVKGLVSPGTRVEVIAPPDRTYSTWFGGSKMAASPSFPEMCISREEYEESGPAVVNRKYI</sequence>
<dbReference type="Gene3D" id="3.90.640.10">
    <property type="entry name" value="Actin, Chain A, domain 4"/>
    <property type="match status" value="1"/>
</dbReference>
<evidence type="ECO:0000256" key="2">
    <source>
        <dbReference type="ARBA" id="ARBA00004245"/>
    </source>
</evidence>
<evidence type="ECO:0000313" key="9">
    <source>
        <dbReference type="Proteomes" id="UP001374579"/>
    </source>
</evidence>
<evidence type="ECO:0000256" key="5">
    <source>
        <dbReference type="ARBA" id="ARBA00022840"/>
    </source>
</evidence>
<reference evidence="8 9" key="1">
    <citation type="submission" date="2024-02" db="EMBL/GenBank/DDBJ databases">
        <title>Chromosome-scale genome assembly of the rough periwinkle Littorina saxatilis.</title>
        <authorList>
            <person name="De Jode A."/>
            <person name="Faria R."/>
            <person name="Formenti G."/>
            <person name="Sims Y."/>
            <person name="Smith T.P."/>
            <person name="Tracey A."/>
            <person name="Wood J.M.D."/>
            <person name="Zagrodzka Z.B."/>
            <person name="Johannesson K."/>
            <person name="Butlin R.K."/>
            <person name="Leder E.H."/>
        </authorList>
    </citation>
    <scope>NUCLEOTIDE SEQUENCE [LARGE SCALE GENOMIC DNA]</scope>
    <source>
        <strain evidence="8">Snail1</strain>
        <tissue evidence="8">Muscle</tissue>
    </source>
</reference>
<evidence type="ECO:0008006" key="10">
    <source>
        <dbReference type="Google" id="ProtNLM"/>
    </source>
</evidence>
<evidence type="ECO:0000256" key="1">
    <source>
        <dbReference type="ARBA" id="ARBA00003520"/>
    </source>
</evidence>
<gene>
    <name evidence="8" type="ORF">V1264_006092</name>
</gene>
<dbReference type="SMART" id="SM00268">
    <property type="entry name" value="ACTIN"/>
    <property type="match status" value="1"/>
</dbReference>
<comment type="subcellular location">
    <subcellularLocation>
        <location evidence="2">Cytoplasm</location>
        <location evidence="2">Cytoskeleton</location>
    </subcellularLocation>
</comment>
<keyword evidence="3" id="KW-0963">Cytoplasm</keyword>
<dbReference type="EMBL" id="JBAMIC010000018">
    <property type="protein sequence ID" value="KAK7094555.1"/>
    <property type="molecule type" value="Genomic_DNA"/>
</dbReference>
<dbReference type="PANTHER" id="PTHR11937">
    <property type="entry name" value="ACTIN"/>
    <property type="match status" value="1"/>
</dbReference>
<keyword evidence="6" id="KW-0206">Cytoskeleton</keyword>
<dbReference type="Pfam" id="PF00022">
    <property type="entry name" value="Actin"/>
    <property type="match status" value="1"/>
</dbReference>
<dbReference type="PRINTS" id="PR00190">
    <property type="entry name" value="ACTIN"/>
</dbReference>
<name>A0AAN9AY87_9CAEN</name>
<keyword evidence="5" id="KW-0067">ATP-binding</keyword>
<dbReference type="Gene3D" id="3.30.420.40">
    <property type="match status" value="2"/>
</dbReference>
<comment type="similarity">
    <text evidence="7">Belongs to the actin family.</text>
</comment>
<dbReference type="AlphaFoldDB" id="A0AAN9AY87"/>
<dbReference type="FunFam" id="3.90.640.10:FF:000007">
    <property type="entry name" value="Actin like 7B"/>
    <property type="match status" value="1"/>
</dbReference>
<evidence type="ECO:0000256" key="6">
    <source>
        <dbReference type="ARBA" id="ARBA00023212"/>
    </source>
</evidence>